<dbReference type="Gene3D" id="1.10.1740.10">
    <property type="match status" value="1"/>
</dbReference>
<evidence type="ECO:0000256" key="3">
    <source>
        <dbReference type="ARBA" id="ARBA00023082"/>
    </source>
</evidence>
<reference evidence="6 7" key="1">
    <citation type="submission" date="2019-10" db="EMBL/GenBank/DDBJ databases">
        <title>Dictyobacter vulcani sp. nov., within the class Ktedonobacteria, isolated from soil of volcanic Mt. Zao.</title>
        <authorList>
            <person name="Zheng Y."/>
            <person name="Wang C.M."/>
            <person name="Sakai Y."/>
            <person name="Abe K."/>
            <person name="Yokota A."/>
            <person name="Yabe S."/>
        </authorList>
    </citation>
    <scope>NUCLEOTIDE SEQUENCE [LARGE SCALE GENOMIC DNA]</scope>
    <source>
        <strain evidence="6 7">W12</strain>
    </source>
</reference>
<dbReference type="Gene3D" id="1.10.10.10">
    <property type="entry name" value="Winged helix-like DNA-binding domain superfamily/Winged helix DNA-binding domain"/>
    <property type="match status" value="1"/>
</dbReference>
<proteinExistence type="inferred from homology"/>
<keyword evidence="7" id="KW-1185">Reference proteome</keyword>
<sequence length="187" mass="22217">MHEAKHMHDTPTQHGLIEQLYQNYWLLLLNSISLQIASKEEAEDILVEVFQAAYESSVIATLTAQQQLAWLRRTAHNKSVDRYRRNERYPTIYLEQCATQSFEPDQRTPEHLTILREETRDLQQQLLALPQQQQELLYLRFADGLHCSEIALRWRKSEGSIRTLLSRTLNRLRTNYRLRKEDINNNE</sequence>
<feature type="domain" description="RNA polymerase sigma factor 70 region 4 type 2" evidence="5">
    <location>
        <begin position="120"/>
        <end position="172"/>
    </location>
</feature>
<comment type="caution">
    <text evidence="6">The sequence shown here is derived from an EMBL/GenBank/DDBJ whole genome shotgun (WGS) entry which is preliminary data.</text>
</comment>
<dbReference type="PANTHER" id="PTHR43133">
    <property type="entry name" value="RNA POLYMERASE ECF-TYPE SIGMA FACTO"/>
    <property type="match status" value="1"/>
</dbReference>
<dbReference type="EMBL" id="BKZW01000001">
    <property type="protein sequence ID" value="GER88592.1"/>
    <property type="molecule type" value="Genomic_DNA"/>
</dbReference>
<dbReference type="InterPro" id="IPR013324">
    <property type="entry name" value="RNA_pol_sigma_r3/r4-like"/>
</dbReference>
<dbReference type="GO" id="GO:0006352">
    <property type="term" value="P:DNA-templated transcription initiation"/>
    <property type="evidence" value="ECO:0007669"/>
    <property type="project" value="InterPro"/>
</dbReference>
<evidence type="ECO:0000313" key="6">
    <source>
        <dbReference type="EMBL" id="GER88592.1"/>
    </source>
</evidence>
<dbReference type="Proteomes" id="UP000326912">
    <property type="component" value="Unassembled WGS sequence"/>
</dbReference>
<dbReference type="AlphaFoldDB" id="A0A5J4KN43"/>
<dbReference type="SUPFAM" id="SSF88659">
    <property type="entry name" value="Sigma3 and sigma4 domains of RNA polymerase sigma factors"/>
    <property type="match status" value="1"/>
</dbReference>
<evidence type="ECO:0000313" key="7">
    <source>
        <dbReference type="Proteomes" id="UP000326912"/>
    </source>
</evidence>
<keyword evidence="3" id="KW-0731">Sigma factor</keyword>
<dbReference type="SUPFAM" id="SSF88946">
    <property type="entry name" value="Sigma2 domain of RNA polymerase sigma factors"/>
    <property type="match status" value="1"/>
</dbReference>
<comment type="similarity">
    <text evidence="1">Belongs to the sigma-70 factor family. ECF subfamily.</text>
</comment>
<dbReference type="NCBIfam" id="TIGR02937">
    <property type="entry name" value="sigma70-ECF"/>
    <property type="match status" value="1"/>
</dbReference>
<evidence type="ECO:0000256" key="4">
    <source>
        <dbReference type="ARBA" id="ARBA00023163"/>
    </source>
</evidence>
<dbReference type="InterPro" id="IPR014284">
    <property type="entry name" value="RNA_pol_sigma-70_dom"/>
</dbReference>
<organism evidence="6 7">
    <name type="scientific">Dictyobacter vulcani</name>
    <dbReference type="NCBI Taxonomy" id="2607529"/>
    <lineage>
        <taxon>Bacteria</taxon>
        <taxon>Bacillati</taxon>
        <taxon>Chloroflexota</taxon>
        <taxon>Ktedonobacteria</taxon>
        <taxon>Ktedonobacterales</taxon>
        <taxon>Dictyobacteraceae</taxon>
        <taxon>Dictyobacter</taxon>
    </lineage>
</organism>
<dbReference type="InterPro" id="IPR039425">
    <property type="entry name" value="RNA_pol_sigma-70-like"/>
</dbReference>
<dbReference type="GO" id="GO:0016987">
    <property type="term" value="F:sigma factor activity"/>
    <property type="evidence" value="ECO:0007669"/>
    <property type="project" value="UniProtKB-KW"/>
</dbReference>
<dbReference type="GO" id="GO:0003677">
    <property type="term" value="F:DNA binding"/>
    <property type="evidence" value="ECO:0007669"/>
    <property type="project" value="InterPro"/>
</dbReference>
<name>A0A5J4KN43_9CHLR</name>
<gene>
    <name evidence="6" type="ORF">KDW_27540</name>
</gene>
<evidence type="ECO:0000256" key="1">
    <source>
        <dbReference type="ARBA" id="ARBA00010641"/>
    </source>
</evidence>
<accession>A0A5J4KN43</accession>
<dbReference type="Pfam" id="PF08281">
    <property type="entry name" value="Sigma70_r4_2"/>
    <property type="match status" value="1"/>
</dbReference>
<dbReference type="InterPro" id="IPR013325">
    <property type="entry name" value="RNA_pol_sigma_r2"/>
</dbReference>
<dbReference type="InterPro" id="IPR036388">
    <property type="entry name" value="WH-like_DNA-bd_sf"/>
</dbReference>
<keyword evidence="4" id="KW-0804">Transcription</keyword>
<dbReference type="InterPro" id="IPR013249">
    <property type="entry name" value="RNA_pol_sigma70_r4_t2"/>
</dbReference>
<dbReference type="RefSeq" id="WP_151756476.1">
    <property type="nucleotide sequence ID" value="NZ_BKZW01000001.1"/>
</dbReference>
<evidence type="ECO:0000256" key="2">
    <source>
        <dbReference type="ARBA" id="ARBA00023015"/>
    </source>
</evidence>
<keyword evidence="2" id="KW-0805">Transcription regulation</keyword>
<dbReference type="PANTHER" id="PTHR43133:SF51">
    <property type="entry name" value="RNA POLYMERASE SIGMA FACTOR"/>
    <property type="match status" value="1"/>
</dbReference>
<evidence type="ECO:0000259" key="5">
    <source>
        <dbReference type="Pfam" id="PF08281"/>
    </source>
</evidence>
<protein>
    <recommendedName>
        <fullName evidence="5">RNA polymerase sigma factor 70 region 4 type 2 domain-containing protein</fullName>
    </recommendedName>
</protein>